<dbReference type="RefSeq" id="WP_304376661.1">
    <property type="nucleotide sequence ID" value="NZ_JAUOZU010000008.1"/>
</dbReference>
<sequence>MASLTTDTIYALSSGQVPAGIAVVRVSGSMVALIAKAILGSLPAPRKAVLTNFRNSGGTIIDRGLALYFPSPDSFTGEDCLEFHCHGSRAVVNELQRALAENGNARQAYAGEFTQRAFRNGKIDLVEAEGLADLLSAETEMQRRLAMQQASGEASDTYKDWAFRLTRYRALLEAELDFADEADVPGSVSAQIFPQLEDLVQSIGSHIEASASGALIRDGYHIVIAGKPNAGKSSLLNALAKRDIAIVSEQAGTTRDVLSVDLDLDGFMVHISDTAGLRQTDDSIEKEGVRRAINSIDEADLVILLRDAREAQGYADIPILKPTIRVANKLDLPDTTVETGEIGLSVRTGMGFDSLTKRITESIQLSTTSVIRPTAVRQRQVDLLRKTKVAIGLALTEDRDSLEIIAEHLRQAGSFLGRLTGSVDTEDLLDVIFSEFCIGK</sequence>
<evidence type="ECO:0000259" key="8">
    <source>
        <dbReference type="PROSITE" id="PS51709"/>
    </source>
</evidence>
<comment type="caution">
    <text evidence="6">Lacks conserved residue(s) required for the propagation of feature annotation.</text>
</comment>
<comment type="similarity">
    <text evidence="1 6 7">Belongs to the TRAFAC class TrmE-Era-EngA-EngB-Septin-like GTPase superfamily. TrmE GTPase family.</text>
</comment>
<dbReference type="SUPFAM" id="SSF116878">
    <property type="entry name" value="TrmE connector domain"/>
    <property type="match status" value="1"/>
</dbReference>
<name>A0ABT8YM27_9HYPH</name>
<proteinExistence type="inferred from homology"/>
<feature type="binding site" evidence="6">
    <location>
        <position position="233"/>
    </location>
    <ligand>
        <name>Mg(2+)</name>
        <dbReference type="ChEBI" id="CHEBI:18420"/>
    </ligand>
</feature>
<dbReference type="GO" id="GO:0016787">
    <property type="term" value="F:hydrolase activity"/>
    <property type="evidence" value="ECO:0007669"/>
    <property type="project" value="UniProtKB-KW"/>
</dbReference>
<accession>A0ABT8YM27</accession>
<comment type="cofactor">
    <cofactor evidence="6">
        <name>K(+)</name>
        <dbReference type="ChEBI" id="CHEBI:29103"/>
    </cofactor>
    <text evidence="6">Binds 1 potassium ion per subunit.</text>
</comment>
<evidence type="ECO:0000313" key="9">
    <source>
        <dbReference type="EMBL" id="MDO6964728.1"/>
    </source>
</evidence>
<feature type="binding site" evidence="6">
    <location>
        <position position="122"/>
    </location>
    <ligand>
        <name>(6S)-5-formyl-5,6,7,8-tetrahydrofolate</name>
        <dbReference type="ChEBI" id="CHEBI:57457"/>
    </ligand>
</feature>
<comment type="function">
    <text evidence="6">Exhibits a very high intrinsic GTPase hydrolysis rate. Involved in the addition of a carboxymethylaminomethyl (cmnm) group at the wobble position (U34) of certain tRNAs, forming tRNA-cmnm(5)s(2)U34.</text>
</comment>
<dbReference type="Gene3D" id="3.40.50.300">
    <property type="entry name" value="P-loop containing nucleotide triphosphate hydrolases"/>
    <property type="match status" value="1"/>
</dbReference>
<dbReference type="InterPro" id="IPR004520">
    <property type="entry name" value="GTPase_MnmE"/>
</dbReference>
<dbReference type="InterPro" id="IPR025867">
    <property type="entry name" value="MnmE_helical"/>
</dbReference>
<evidence type="ECO:0000256" key="2">
    <source>
        <dbReference type="ARBA" id="ARBA00022694"/>
    </source>
</evidence>
<dbReference type="InterPro" id="IPR027417">
    <property type="entry name" value="P-loop_NTPase"/>
</dbReference>
<dbReference type="PRINTS" id="PR00326">
    <property type="entry name" value="GTP1OBG"/>
</dbReference>
<dbReference type="Pfam" id="PF12631">
    <property type="entry name" value="MnmE_helical"/>
    <property type="match status" value="1"/>
</dbReference>
<comment type="subunit">
    <text evidence="6">Homodimer. Heterotetramer of two MnmE and two MnmG subunits.</text>
</comment>
<comment type="subcellular location">
    <subcellularLocation>
        <location evidence="6">Cytoplasm</location>
    </subcellularLocation>
</comment>
<dbReference type="HAMAP" id="MF_00379">
    <property type="entry name" value="GTPase_MnmE"/>
    <property type="match status" value="1"/>
</dbReference>
<feature type="binding site" evidence="6">
    <location>
        <begin position="229"/>
        <end position="234"/>
    </location>
    <ligand>
        <name>GTP</name>
        <dbReference type="ChEBI" id="CHEBI:37565"/>
    </ligand>
</feature>
<evidence type="ECO:0000256" key="1">
    <source>
        <dbReference type="ARBA" id="ARBA00011043"/>
    </source>
</evidence>
<feature type="binding site" evidence="6">
    <location>
        <position position="25"/>
    </location>
    <ligand>
        <name>(6S)-5-formyl-5,6,7,8-tetrahydrofolate</name>
        <dbReference type="ChEBI" id="CHEBI:57457"/>
    </ligand>
</feature>
<dbReference type="Proteomes" id="UP001174932">
    <property type="component" value="Unassembled WGS sequence"/>
</dbReference>
<dbReference type="CDD" id="cd14858">
    <property type="entry name" value="TrmE_N"/>
    <property type="match status" value="1"/>
</dbReference>
<dbReference type="PANTHER" id="PTHR42714:SF2">
    <property type="entry name" value="TRNA MODIFICATION GTPASE GTPBP3, MITOCHONDRIAL"/>
    <property type="match status" value="1"/>
</dbReference>
<dbReference type="Gene3D" id="1.20.120.430">
    <property type="entry name" value="tRNA modification GTPase MnmE domain 2"/>
    <property type="match status" value="1"/>
</dbReference>
<evidence type="ECO:0000256" key="7">
    <source>
        <dbReference type="RuleBase" id="RU003313"/>
    </source>
</evidence>
<dbReference type="NCBIfam" id="TIGR00231">
    <property type="entry name" value="small_GTP"/>
    <property type="match status" value="1"/>
</dbReference>
<keyword evidence="6" id="KW-0963">Cytoplasm</keyword>
<evidence type="ECO:0000256" key="4">
    <source>
        <dbReference type="ARBA" id="ARBA00022958"/>
    </source>
</evidence>
<keyword evidence="10" id="KW-1185">Reference proteome</keyword>
<comment type="caution">
    <text evidence="9">The sequence shown here is derived from an EMBL/GenBank/DDBJ whole genome shotgun (WGS) entry which is preliminary data.</text>
</comment>
<dbReference type="InterPro" id="IPR005225">
    <property type="entry name" value="Small_GTP-bd"/>
</dbReference>
<keyword evidence="2 6" id="KW-0819">tRNA processing</keyword>
<dbReference type="EC" id="3.6.-.-" evidence="6"/>
<dbReference type="InterPro" id="IPR031168">
    <property type="entry name" value="G_TrmE"/>
</dbReference>
<dbReference type="NCBIfam" id="NF003661">
    <property type="entry name" value="PRK05291.1-3"/>
    <property type="match status" value="1"/>
</dbReference>
<dbReference type="CDD" id="cd04164">
    <property type="entry name" value="trmE"/>
    <property type="match status" value="1"/>
</dbReference>
<dbReference type="Pfam" id="PF01926">
    <property type="entry name" value="MMR_HSR1"/>
    <property type="match status" value="1"/>
</dbReference>
<keyword evidence="5 6" id="KW-0342">GTP-binding</keyword>
<dbReference type="Gene3D" id="3.30.1360.120">
    <property type="entry name" value="Probable tRNA modification gtpase trme, domain 1"/>
    <property type="match status" value="1"/>
</dbReference>
<organism evidence="9 10">
    <name type="scientific">Rhizobium alvei</name>
    <dbReference type="NCBI Taxonomy" id="1132659"/>
    <lineage>
        <taxon>Bacteria</taxon>
        <taxon>Pseudomonadati</taxon>
        <taxon>Pseudomonadota</taxon>
        <taxon>Alphaproteobacteria</taxon>
        <taxon>Hyphomicrobiales</taxon>
        <taxon>Rhizobiaceae</taxon>
        <taxon>Rhizobium/Agrobacterium group</taxon>
        <taxon>Rhizobium</taxon>
    </lineage>
</organism>
<dbReference type="InterPro" id="IPR027368">
    <property type="entry name" value="MnmE_dom2"/>
</dbReference>
<evidence type="ECO:0000313" key="10">
    <source>
        <dbReference type="Proteomes" id="UP001174932"/>
    </source>
</evidence>
<feature type="binding site" evidence="6">
    <location>
        <begin position="273"/>
        <end position="276"/>
    </location>
    <ligand>
        <name>GTP</name>
        <dbReference type="ChEBI" id="CHEBI:37565"/>
    </ligand>
</feature>
<feature type="binding site" evidence="6">
    <location>
        <begin position="248"/>
        <end position="254"/>
    </location>
    <ligand>
        <name>GTP</name>
        <dbReference type="ChEBI" id="CHEBI:37565"/>
    </ligand>
</feature>
<feature type="domain" description="TrmE-type G" evidence="8">
    <location>
        <begin position="219"/>
        <end position="364"/>
    </location>
</feature>
<dbReference type="PANTHER" id="PTHR42714">
    <property type="entry name" value="TRNA MODIFICATION GTPASE GTPBP3"/>
    <property type="match status" value="1"/>
</dbReference>
<dbReference type="InterPro" id="IPR006073">
    <property type="entry name" value="GTP-bd"/>
</dbReference>
<dbReference type="NCBIfam" id="TIGR00450">
    <property type="entry name" value="mnmE_trmE_thdF"/>
    <property type="match status" value="1"/>
</dbReference>
<dbReference type="SUPFAM" id="SSF52540">
    <property type="entry name" value="P-loop containing nucleoside triphosphate hydrolases"/>
    <property type="match status" value="1"/>
</dbReference>
<evidence type="ECO:0000256" key="6">
    <source>
        <dbReference type="HAMAP-Rule" id="MF_00379"/>
    </source>
</evidence>
<reference evidence="9" key="2">
    <citation type="submission" date="2023-07" db="EMBL/GenBank/DDBJ databases">
        <authorList>
            <person name="Shen H."/>
        </authorList>
    </citation>
    <scope>NUCLEOTIDE SEQUENCE</scope>
    <source>
        <strain evidence="9">TNR-22</strain>
    </source>
</reference>
<dbReference type="InterPro" id="IPR018948">
    <property type="entry name" value="GTP-bd_TrmE_N"/>
</dbReference>
<dbReference type="EMBL" id="JAUOZU010000008">
    <property type="protein sequence ID" value="MDO6964728.1"/>
    <property type="molecule type" value="Genomic_DNA"/>
</dbReference>
<keyword evidence="4 6" id="KW-0630">Potassium</keyword>
<protein>
    <recommendedName>
        <fullName evidence="6">tRNA modification GTPase MnmE</fullName>
        <ecNumber evidence="6">3.6.-.-</ecNumber>
    </recommendedName>
</protein>
<keyword evidence="6" id="KW-0479">Metal-binding</keyword>
<gene>
    <name evidence="6 9" type="primary">mnmE</name>
    <name evidence="6" type="synonym">trmE</name>
    <name evidence="9" type="ORF">Q4481_12240</name>
</gene>
<feature type="binding site" evidence="6">
    <location>
        <position position="82"/>
    </location>
    <ligand>
        <name>(6S)-5-formyl-5,6,7,8-tetrahydrofolate</name>
        <dbReference type="ChEBI" id="CHEBI:57457"/>
    </ligand>
</feature>
<dbReference type="InterPro" id="IPR027266">
    <property type="entry name" value="TrmE/GcvT-like"/>
</dbReference>
<evidence type="ECO:0000256" key="5">
    <source>
        <dbReference type="ARBA" id="ARBA00023134"/>
    </source>
</evidence>
<keyword evidence="3 6" id="KW-0547">Nucleotide-binding</keyword>
<evidence type="ECO:0000256" key="3">
    <source>
        <dbReference type="ARBA" id="ARBA00022741"/>
    </source>
</evidence>
<keyword evidence="6" id="KW-0460">Magnesium</keyword>
<feature type="binding site" evidence="6">
    <location>
        <position position="440"/>
    </location>
    <ligand>
        <name>(6S)-5-formyl-5,6,7,8-tetrahydrofolate</name>
        <dbReference type="ChEBI" id="CHEBI:57457"/>
    </ligand>
</feature>
<feature type="binding site" evidence="6">
    <location>
        <position position="254"/>
    </location>
    <ligand>
        <name>Mg(2+)</name>
        <dbReference type="ChEBI" id="CHEBI:18420"/>
    </ligand>
</feature>
<keyword evidence="6 9" id="KW-0378">Hydrolase</keyword>
<dbReference type="Pfam" id="PF10396">
    <property type="entry name" value="TrmE_N"/>
    <property type="match status" value="1"/>
</dbReference>
<reference evidence="9" key="1">
    <citation type="journal article" date="2015" name="Int. J. Syst. Evol. Microbiol.">
        <title>Rhizobium alvei sp. nov., isolated from a freshwater river.</title>
        <authorList>
            <person name="Sheu S.Y."/>
            <person name="Huang H.W."/>
            <person name="Young C.C."/>
            <person name="Chen W.M."/>
        </authorList>
    </citation>
    <scope>NUCLEOTIDE SEQUENCE</scope>
    <source>
        <strain evidence="9">TNR-22</strain>
    </source>
</reference>
<dbReference type="PROSITE" id="PS51709">
    <property type="entry name" value="G_TRME"/>
    <property type="match status" value="1"/>
</dbReference>